<dbReference type="AlphaFoldDB" id="A0A1I6BJD4"/>
<accession>A0A1I6BJD4</accession>
<protein>
    <submittedName>
        <fullName evidence="1">Uncharacterized protein</fullName>
    </submittedName>
</protein>
<sequence>MAQGLRERQTAGSTVEDSFGYALGIVLAGLEAKRPAKVQ</sequence>
<evidence type="ECO:0000313" key="1">
    <source>
        <dbReference type="EMBL" id="SFQ81058.1"/>
    </source>
</evidence>
<evidence type="ECO:0000313" key="2">
    <source>
        <dbReference type="Proteomes" id="UP000199137"/>
    </source>
</evidence>
<organism evidence="1 2">
    <name type="scientific">Amycolatopsis rubida</name>
    <dbReference type="NCBI Taxonomy" id="112413"/>
    <lineage>
        <taxon>Bacteria</taxon>
        <taxon>Bacillati</taxon>
        <taxon>Actinomycetota</taxon>
        <taxon>Actinomycetes</taxon>
        <taxon>Pseudonocardiales</taxon>
        <taxon>Pseudonocardiaceae</taxon>
        <taxon>Amycolatopsis</taxon>
    </lineage>
</organism>
<name>A0A1I6BJD4_9PSEU</name>
<dbReference type="Proteomes" id="UP000199137">
    <property type="component" value="Unassembled WGS sequence"/>
</dbReference>
<reference evidence="1 2" key="1">
    <citation type="submission" date="2016-10" db="EMBL/GenBank/DDBJ databases">
        <authorList>
            <person name="de Groot N.N."/>
        </authorList>
    </citation>
    <scope>NUCLEOTIDE SEQUENCE [LARGE SCALE GENOMIC DNA]</scope>
    <source>
        <strain evidence="1 2">DSM 44637</strain>
    </source>
</reference>
<dbReference type="STRING" id="112413.SAMN05421854_1298"/>
<proteinExistence type="predicted"/>
<gene>
    <name evidence="1" type="ORF">SAMN05421854_1298</name>
</gene>
<dbReference type="EMBL" id="FOWC01000029">
    <property type="protein sequence ID" value="SFQ81058.1"/>
    <property type="molecule type" value="Genomic_DNA"/>
</dbReference>